<evidence type="ECO:0000256" key="1">
    <source>
        <dbReference type="SAM" id="MobiDB-lite"/>
    </source>
</evidence>
<protein>
    <recommendedName>
        <fullName evidence="6">Glycoprotein</fullName>
    </recommendedName>
</protein>
<keyword evidence="2" id="KW-0812">Transmembrane</keyword>
<evidence type="ECO:0000256" key="2">
    <source>
        <dbReference type="SAM" id="Phobius"/>
    </source>
</evidence>
<sequence length="736" mass="75181">MRRHARSRWLLAAAALAALVPGIAVAAPGAAVAANAAPAPAADPAAPPAGPAATIALHSATPSVLRPSDDELVLTGTVRNTGDEPVRNAQVLPRFSRVPLESRAEIGRVGTDQNLNWGARYSDGYDPVDALQPGETQPFTLRVPVELLDFAQSGVYIVGADVMGSPVDSEQRIRLDTERTVIPWLPRAGDLPTVPVGMLWPLADRPALMPDGTLLDDSLAAQVGAEDPLSTLVDAAADAPVTWAVDPDLVDTADAMTDGYGVVSPSGVIEGSRANSDAARAWLTSLQQATDGSNVLMLPYATPDLAALATTEPGLAGTVARRAVSVSEQAARTFGASAPAGWLDSGSVSTDALSALAEAGAGSVVVPGDAVRPRPDGPSATFDLGEGSLDAVVTDSGLSDAVAAAAVAPDPQAGALEVRQRWFAETAMIAMSAADSGATPDPLVVAPPLRWRPSKAAAEAVIASWTSIPWVEPTSVDTASNGTAGTDTDAVTPDPAEGTNRLPENNVEATAELHRQAGSYAGLLADTGTANQDLALAAVRAASTGWRSDPAAGRAYANSIADDLAAQLDEVSVTVPESVTLSSRTGTFPLTVTNDLDQAIVIGLDITSANVDRLRIDDVAERRIEPGARELVNVTAQAAANGKVPIDVQLTTGTGTAIGPARPTVVNATDYGTIGWLIVGGAGALFAAALVRRTTRRRTPEDAETAEGTTDGTAEDTDAAGTGPPSPTEPLRGTSR</sequence>
<dbReference type="Pfam" id="PF19516">
    <property type="entry name" value="DUF6049"/>
    <property type="match status" value="1"/>
</dbReference>
<dbReference type="PROSITE" id="PS51318">
    <property type="entry name" value="TAT"/>
    <property type="match status" value="1"/>
</dbReference>
<dbReference type="EMBL" id="PYGE01000014">
    <property type="protein sequence ID" value="PSL01351.1"/>
    <property type="molecule type" value="Genomic_DNA"/>
</dbReference>
<feature type="region of interest" description="Disordered" evidence="1">
    <location>
        <begin position="476"/>
        <end position="502"/>
    </location>
</feature>
<reference evidence="4 5" key="1">
    <citation type="submission" date="2018-03" db="EMBL/GenBank/DDBJ databases">
        <title>Genomic Encyclopedia of Archaeal and Bacterial Type Strains, Phase II (KMG-II): from individual species to whole genera.</title>
        <authorList>
            <person name="Goeker M."/>
        </authorList>
    </citation>
    <scope>NUCLEOTIDE SEQUENCE [LARGE SCALE GENOMIC DNA]</scope>
    <source>
        <strain evidence="4 5">DSM 45211</strain>
    </source>
</reference>
<evidence type="ECO:0000313" key="5">
    <source>
        <dbReference type="Proteomes" id="UP000243528"/>
    </source>
</evidence>
<dbReference type="RefSeq" id="WP_106538587.1">
    <property type="nucleotide sequence ID" value="NZ_ML142899.1"/>
</dbReference>
<dbReference type="InterPro" id="IPR006311">
    <property type="entry name" value="TAT_signal"/>
</dbReference>
<feature type="signal peptide" evidence="3">
    <location>
        <begin position="1"/>
        <end position="26"/>
    </location>
</feature>
<dbReference type="AlphaFoldDB" id="A0A2P8DVX2"/>
<keyword evidence="2" id="KW-0472">Membrane</keyword>
<keyword evidence="2" id="KW-1133">Transmembrane helix</keyword>
<feature type="compositionally biased region" description="Polar residues" evidence="1">
    <location>
        <begin position="476"/>
        <end position="486"/>
    </location>
</feature>
<dbReference type="OrthoDB" id="3797035at2"/>
<accession>A0A2P8DVX2</accession>
<feature type="transmembrane region" description="Helical" evidence="2">
    <location>
        <begin position="671"/>
        <end position="691"/>
    </location>
</feature>
<gene>
    <name evidence="4" type="ORF">CLV30_11481</name>
</gene>
<comment type="caution">
    <text evidence="4">The sequence shown here is derived from an EMBL/GenBank/DDBJ whole genome shotgun (WGS) entry which is preliminary data.</text>
</comment>
<organism evidence="4 5">
    <name type="scientific">Haloactinopolyspora alba</name>
    <dbReference type="NCBI Taxonomy" id="648780"/>
    <lineage>
        <taxon>Bacteria</taxon>
        <taxon>Bacillati</taxon>
        <taxon>Actinomycetota</taxon>
        <taxon>Actinomycetes</taxon>
        <taxon>Jiangellales</taxon>
        <taxon>Jiangellaceae</taxon>
        <taxon>Haloactinopolyspora</taxon>
    </lineage>
</organism>
<keyword evidence="5" id="KW-1185">Reference proteome</keyword>
<keyword evidence="3" id="KW-0732">Signal</keyword>
<dbReference type="Proteomes" id="UP000243528">
    <property type="component" value="Unassembled WGS sequence"/>
</dbReference>
<feature type="chain" id="PRO_5015199198" description="Glycoprotein" evidence="3">
    <location>
        <begin position="27"/>
        <end position="736"/>
    </location>
</feature>
<name>A0A2P8DVX2_9ACTN</name>
<evidence type="ECO:0008006" key="6">
    <source>
        <dbReference type="Google" id="ProtNLM"/>
    </source>
</evidence>
<evidence type="ECO:0000256" key="3">
    <source>
        <dbReference type="SAM" id="SignalP"/>
    </source>
</evidence>
<evidence type="ECO:0000313" key="4">
    <source>
        <dbReference type="EMBL" id="PSL01351.1"/>
    </source>
</evidence>
<proteinExistence type="predicted"/>
<dbReference type="InterPro" id="IPR046112">
    <property type="entry name" value="DUF6049"/>
</dbReference>
<feature type="region of interest" description="Disordered" evidence="1">
    <location>
        <begin position="695"/>
        <end position="736"/>
    </location>
</feature>